<dbReference type="EMBL" id="BMJQ01000006">
    <property type="protein sequence ID" value="GGF19190.1"/>
    <property type="molecule type" value="Genomic_DNA"/>
</dbReference>
<reference evidence="2" key="1">
    <citation type="journal article" date="2014" name="Int. J. Syst. Evol. Microbiol.">
        <title>Complete genome sequence of Corynebacterium casei LMG S-19264T (=DSM 44701T), isolated from a smear-ripened cheese.</title>
        <authorList>
            <consortium name="US DOE Joint Genome Institute (JGI-PGF)"/>
            <person name="Walter F."/>
            <person name="Albersmeier A."/>
            <person name="Kalinowski J."/>
            <person name="Ruckert C."/>
        </authorList>
    </citation>
    <scope>NUCLEOTIDE SEQUENCE</scope>
    <source>
        <strain evidence="2">CGMCC 1.15725</strain>
    </source>
</reference>
<feature type="region of interest" description="Disordered" evidence="1">
    <location>
        <begin position="270"/>
        <end position="304"/>
    </location>
</feature>
<protein>
    <submittedName>
        <fullName evidence="2">Uncharacterized protein</fullName>
    </submittedName>
</protein>
<feature type="compositionally biased region" description="Basic residues" evidence="1">
    <location>
        <begin position="285"/>
        <end position="296"/>
    </location>
</feature>
<comment type="caution">
    <text evidence="2">The sequence shown here is derived from an EMBL/GenBank/DDBJ whole genome shotgun (WGS) entry which is preliminary data.</text>
</comment>
<gene>
    <name evidence="2" type="ORF">GCM10011611_26350</name>
</gene>
<dbReference type="Proteomes" id="UP000646365">
    <property type="component" value="Unassembled WGS sequence"/>
</dbReference>
<organism evidence="2 3">
    <name type="scientific">Aliidongia dinghuensis</name>
    <dbReference type="NCBI Taxonomy" id="1867774"/>
    <lineage>
        <taxon>Bacteria</taxon>
        <taxon>Pseudomonadati</taxon>
        <taxon>Pseudomonadota</taxon>
        <taxon>Alphaproteobacteria</taxon>
        <taxon>Rhodospirillales</taxon>
        <taxon>Dongiaceae</taxon>
        <taxon>Aliidongia</taxon>
    </lineage>
</organism>
<keyword evidence="3" id="KW-1185">Reference proteome</keyword>
<evidence type="ECO:0000313" key="2">
    <source>
        <dbReference type="EMBL" id="GGF19190.1"/>
    </source>
</evidence>
<reference evidence="2" key="2">
    <citation type="submission" date="2020-09" db="EMBL/GenBank/DDBJ databases">
        <authorList>
            <person name="Sun Q."/>
            <person name="Zhou Y."/>
        </authorList>
    </citation>
    <scope>NUCLEOTIDE SEQUENCE</scope>
    <source>
        <strain evidence="2">CGMCC 1.15725</strain>
    </source>
</reference>
<evidence type="ECO:0000313" key="3">
    <source>
        <dbReference type="Proteomes" id="UP000646365"/>
    </source>
</evidence>
<name>A0A8J2YTD8_9PROT</name>
<evidence type="ECO:0000256" key="1">
    <source>
        <dbReference type="SAM" id="MobiDB-lite"/>
    </source>
</evidence>
<sequence>MPRFRIFQSPLRSANPISFDEFIRISKGLSISSAAASESGSRGPDFLEIGLSQTFNLRLQADGDTLVVSLVSTLSPGEFAPVRLEIIGKDEAVTAELLERRLHHLRQVYAVALLVDDGREDDLASVLRDNPLADLERELIAEEDKLVVREASPGSLWLSLIAKSKQARRALVYACAVPFAKGREALLRRVVAGTALMELEVLAKAQDLRLKGAHGLIDLAKKIDKIKDKDTRELIRQRLLADMMGLTPTGLASSNTPALDYSPPLRAAFTSDDTPVLAELENKQKKTGAGKKRGSAKRLNSSNS</sequence>
<proteinExistence type="predicted"/>
<dbReference type="AlphaFoldDB" id="A0A8J2YTD8"/>
<accession>A0A8J2YTD8</accession>